<dbReference type="Gene3D" id="3.40.190.10">
    <property type="entry name" value="Periplasmic binding protein-like II"/>
    <property type="match status" value="2"/>
</dbReference>
<evidence type="ECO:0000259" key="6">
    <source>
        <dbReference type="SMART" id="SM00062"/>
    </source>
</evidence>
<feature type="domain" description="Ionotropic glutamate receptor C-terminal" evidence="7">
    <location>
        <begin position="54"/>
        <end position="276"/>
    </location>
</feature>
<sequence>MSARSIRTAALAAGAALLLAACGGGGDGGGETPAGDTGAGGDAAAEFDLVEEGTLTACSEVPYPPFEVEDGSKPSGYGGFDIDLLQAIADNLGLDLKVADVSFDALQSGTTLVAGQCDVGASAITITDERKANLDFTDPYYDSLQSLLVPADSDIKGIDDLAGKNVAVQQGTTGQAYAEENAPEAKLSAFPGDGEMWPALQAGQVDAILQDLPVNVEHAKADENYVIVEEFDTGEQYGFALAKGEKPELLEAINTELQNLRDDGTYQEIYDSYFAADGS</sequence>
<dbReference type="InterPro" id="IPR001638">
    <property type="entry name" value="Solute-binding_3/MltF_N"/>
</dbReference>
<dbReference type="EMBL" id="BAABBA010000015">
    <property type="protein sequence ID" value="GAA4288597.1"/>
    <property type="molecule type" value="Genomic_DNA"/>
</dbReference>
<dbReference type="PANTHER" id="PTHR35936:SF38">
    <property type="entry name" value="GLUTAMINE-BINDING PERIPLASMIC PROTEIN"/>
    <property type="match status" value="1"/>
</dbReference>
<dbReference type="InterPro" id="IPR001320">
    <property type="entry name" value="Iontro_rcpt_C"/>
</dbReference>
<keyword evidence="3 5" id="KW-0732">Signal</keyword>
<dbReference type="SMART" id="SM00079">
    <property type="entry name" value="PBPe"/>
    <property type="match status" value="1"/>
</dbReference>
<dbReference type="RefSeq" id="WP_345042712.1">
    <property type="nucleotide sequence ID" value="NZ_BAABBA010000015.1"/>
</dbReference>
<dbReference type="PROSITE" id="PS51257">
    <property type="entry name" value="PROKAR_LIPOPROTEIN"/>
    <property type="match status" value="1"/>
</dbReference>
<feature type="domain" description="Solute-binding protein family 3/N-terminal" evidence="6">
    <location>
        <begin position="54"/>
        <end position="277"/>
    </location>
</feature>
<dbReference type="PROSITE" id="PS01039">
    <property type="entry name" value="SBP_BACTERIAL_3"/>
    <property type="match status" value="1"/>
</dbReference>
<feature type="signal peptide" evidence="5">
    <location>
        <begin position="1"/>
        <end position="20"/>
    </location>
</feature>
<proteinExistence type="inferred from homology"/>
<organism evidence="8 9">
    <name type="scientific">Georgenia daeguensis</name>
    <dbReference type="NCBI Taxonomy" id="908355"/>
    <lineage>
        <taxon>Bacteria</taxon>
        <taxon>Bacillati</taxon>
        <taxon>Actinomycetota</taxon>
        <taxon>Actinomycetes</taxon>
        <taxon>Micrococcales</taxon>
        <taxon>Bogoriellaceae</taxon>
        <taxon>Georgenia</taxon>
    </lineage>
</organism>
<evidence type="ECO:0000256" key="5">
    <source>
        <dbReference type="SAM" id="SignalP"/>
    </source>
</evidence>
<dbReference type="SMART" id="SM00062">
    <property type="entry name" value="PBPb"/>
    <property type="match status" value="1"/>
</dbReference>
<evidence type="ECO:0000256" key="4">
    <source>
        <dbReference type="RuleBase" id="RU003744"/>
    </source>
</evidence>
<evidence type="ECO:0000259" key="7">
    <source>
        <dbReference type="SMART" id="SM00079"/>
    </source>
</evidence>
<dbReference type="Proteomes" id="UP001499841">
    <property type="component" value="Unassembled WGS sequence"/>
</dbReference>
<comment type="similarity">
    <text evidence="2 4">Belongs to the bacterial solute-binding protein 3 family.</text>
</comment>
<dbReference type="SUPFAM" id="SSF53850">
    <property type="entry name" value="Periplasmic binding protein-like II"/>
    <property type="match status" value="1"/>
</dbReference>
<gene>
    <name evidence="8" type="ORF">GCM10022262_29570</name>
</gene>
<comment type="caution">
    <text evidence="8">The sequence shown here is derived from an EMBL/GenBank/DDBJ whole genome shotgun (WGS) entry which is preliminary data.</text>
</comment>
<keyword evidence="9" id="KW-1185">Reference proteome</keyword>
<dbReference type="InterPro" id="IPR018313">
    <property type="entry name" value="SBP_3_CS"/>
</dbReference>
<feature type="chain" id="PRO_5045317139" evidence="5">
    <location>
        <begin position="21"/>
        <end position="279"/>
    </location>
</feature>
<protein>
    <submittedName>
        <fullName evidence="8">Basic amino acid ABC transporter substrate-binding protein</fullName>
    </submittedName>
</protein>
<evidence type="ECO:0000313" key="9">
    <source>
        <dbReference type="Proteomes" id="UP001499841"/>
    </source>
</evidence>
<evidence type="ECO:0000313" key="8">
    <source>
        <dbReference type="EMBL" id="GAA4288597.1"/>
    </source>
</evidence>
<reference evidence="9" key="1">
    <citation type="journal article" date="2019" name="Int. J. Syst. Evol. Microbiol.">
        <title>The Global Catalogue of Microorganisms (GCM) 10K type strain sequencing project: providing services to taxonomists for standard genome sequencing and annotation.</title>
        <authorList>
            <consortium name="The Broad Institute Genomics Platform"/>
            <consortium name="The Broad Institute Genome Sequencing Center for Infectious Disease"/>
            <person name="Wu L."/>
            <person name="Ma J."/>
        </authorList>
    </citation>
    <scope>NUCLEOTIDE SEQUENCE [LARGE SCALE GENOMIC DNA]</scope>
    <source>
        <strain evidence="9">JCM 17459</strain>
    </source>
</reference>
<dbReference type="Pfam" id="PF00497">
    <property type="entry name" value="SBP_bac_3"/>
    <property type="match status" value="1"/>
</dbReference>
<name>A0ABP8EY55_9MICO</name>
<evidence type="ECO:0000256" key="3">
    <source>
        <dbReference type="ARBA" id="ARBA00022729"/>
    </source>
</evidence>
<comment type="subcellular location">
    <subcellularLocation>
        <location evidence="1">Cell envelope</location>
    </subcellularLocation>
</comment>
<evidence type="ECO:0000256" key="2">
    <source>
        <dbReference type="ARBA" id="ARBA00010333"/>
    </source>
</evidence>
<dbReference type="PANTHER" id="PTHR35936">
    <property type="entry name" value="MEMBRANE-BOUND LYTIC MUREIN TRANSGLYCOSYLASE F"/>
    <property type="match status" value="1"/>
</dbReference>
<evidence type="ECO:0000256" key="1">
    <source>
        <dbReference type="ARBA" id="ARBA00004196"/>
    </source>
</evidence>
<accession>A0ABP8EY55</accession>